<protein>
    <submittedName>
        <fullName evidence="1">Uncharacterized protein</fullName>
    </submittedName>
</protein>
<comment type="caution">
    <text evidence="1">The sequence shown here is derived from an EMBL/GenBank/DDBJ whole genome shotgun (WGS) entry which is preliminary data.</text>
</comment>
<name>A0AAV2YLK1_9STRA</name>
<evidence type="ECO:0000313" key="1">
    <source>
        <dbReference type="EMBL" id="DAZ93569.1"/>
    </source>
</evidence>
<dbReference type="EMBL" id="DAKRPA010000307">
    <property type="protein sequence ID" value="DAZ93569.1"/>
    <property type="molecule type" value="Genomic_DNA"/>
</dbReference>
<evidence type="ECO:0000313" key="2">
    <source>
        <dbReference type="Proteomes" id="UP001146120"/>
    </source>
</evidence>
<dbReference type="AlphaFoldDB" id="A0AAV2YLK1"/>
<dbReference type="Proteomes" id="UP001146120">
    <property type="component" value="Unassembled WGS sequence"/>
</dbReference>
<accession>A0AAV2YLK1</accession>
<proteinExistence type="predicted"/>
<organism evidence="1 2">
    <name type="scientific">Lagenidium giganteum</name>
    <dbReference type="NCBI Taxonomy" id="4803"/>
    <lineage>
        <taxon>Eukaryota</taxon>
        <taxon>Sar</taxon>
        <taxon>Stramenopiles</taxon>
        <taxon>Oomycota</taxon>
        <taxon>Peronosporomycetes</taxon>
        <taxon>Pythiales</taxon>
        <taxon>Pythiaceae</taxon>
    </lineage>
</organism>
<gene>
    <name evidence="1" type="ORF">N0F65_009809</name>
</gene>
<sequence length="73" mass="8297">MKDDDAFDAMLQKGIGTSEMTRLRETWRLNDPELFGGNVELERHAVHVLVAVPHESNQVNTSILGQRLHRKST</sequence>
<reference evidence="1" key="2">
    <citation type="journal article" date="2023" name="Microbiol Resour">
        <title>Decontamination and Annotation of the Draft Genome Sequence of the Oomycete Lagenidium giganteum ARSEF 373.</title>
        <authorList>
            <person name="Morgan W.R."/>
            <person name="Tartar A."/>
        </authorList>
    </citation>
    <scope>NUCLEOTIDE SEQUENCE</scope>
    <source>
        <strain evidence="1">ARSEF 373</strain>
    </source>
</reference>
<reference evidence="1" key="1">
    <citation type="submission" date="2022-11" db="EMBL/GenBank/DDBJ databases">
        <authorList>
            <person name="Morgan W.R."/>
            <person name="Tartar A."/>
        </authorList>
    </citation>
    <scope>NUCLEOTIDE SEQUENCE</scope>
    <source>
        <strain evidence="1">ARSEF 373</strain>
    </source>
</reference>
<keyword evidence="2" id="KW-1185">Reference proteome</keyword>